<evidence type="ECO:0000313" key="8">
    <source>
        <dbReference type="Proteomes" id="UP000567885"/>
    </source>
</evidence>
<dbReference type="InterPro" id="IPR038744">
    <property type="entry name" value="Hri1_N"/>
</dbReference>
<sequence length="240" mass="26593">MGTISIRKFIRWLPEEPSEPTSTIVVTSPKLNRFVDLRILLPEDDSSWSGQNDPLPLSRLDWAIAGTTVSTKIPDPEGNLTSHSTFHQWISSRTLDSDSGFMYPQPNSLTLEKGSMVNPATGIDTAYEELWHDATPTAVPGDFEVRALVLQTEDDEHGVRGSVVKLGCYAQGLLRVGDSISLERWEWKEGGWRRTIRMGDAELPCEKIVGGEALQEGDVIDVGGRGWKVIEESGRDRSKS</sequence>
<dbReference type="CDD" id="cd11692">
    <property type="entry name" value="HRI1_N_like"/>
    <property type="match status" value="1"/>
</dbReference>
<evidence type="ECO:0000256" key="5">
    <source>
        <dbReference type="ARBA" id="ARBA00022490"/>
    </source>
</evidence>
<dbReference type="CDD" id="cd11693">
    <property type="entry name" value="HRI1_C_like"/>
    <property type="match status" value="1"/>
</dbReference>
<accession>A0A8H5WH50</accession>
<evidence type="ECO:0000256" key="2">
    <source>
        <dbReference type="ARBA" id="ARBA00004496"/>
    </source>
</evidence>
<dbReference type="OrthoDB" id="4045395at2759"/>
<dbReference type="Gene3D" id="2.40.128.310">
    <property type="entry name" value="Protein HRI1, C-terminal domain"/>
    <property type="match status" value="1"/>
</dbReference>
<evidence type="ECO:0000256" key="4">
    <source>
        <dbReference type="ARBA" id="ARBA00017063"/>
    </source>
</evidence>
<dbReference type="Gene3D" id="2.40.128.320">
    <property type="entry name" value="Protein HRI1, N-terminal domain"/>
    <property type="match status" value="1"/>
</dbReference>
<gene>
    <name evidence="7" type="ORF">FHETE_7924</name>
</gene>
<evidence type="ECO:0000256" key="6">
    <source>
        <dbReference type="ARBA" id="ARBA00023242"/>
    </source>
</evidence>
<proteinExistence type="inferred from homology"/>
<organism evidence="7 8">
    <name type="scientific">Fusarium heterosporum</name>
    <dbReference type="NCBI Taxonomy" id="42747"/>
    <lineage>
        <taxon>Eukaryota</taxon>
        <taxon>Fungi</taxon>
        <taxon>Dikarya</taxon>
        <taxon>Ascomycota</taxon>
        <taxon>Pezizomycotina</taxon>
        <taxon>Sordariomycetes</taxon>
        <taxon>Hypocreomycetidae</taxon>
        <taxon>Hypocreales</taxon>
        <taxon>Nectriaceae</taxon>
        <taxon>Fusarium</taxon>
        <taxon>Fusarium heterosporum species complex</taxon>
    </lineage>
</organism>
<keyword evidence="8" id="KW-1185">Reference proteome</keyword>
<name>A0A8H5WH50_FUSHE</name>
<dbReference type="Proteomes" id="UP000567885">
    <property type="component" value="Unassembled WGS sequence"/>
</dbReference>
<keyword evidence="5" id="KW-0963">Cytoplasm</keyword>
<dbReference type="Pfam" id="PF16815">
    <property type="entry name" value="HRI1"/>
    <property type="match status" value="1"/>
</dbReference>
<reference evidence="7 8" key="1">
    <citation type="submission" date="2020-05" db="EMBL/GenBank/DDBJ databases">
        <title>Identification and distribution of gene clusters putatively required for synthesis of sphingolipid metabolism inhibitors in phylogenetically diverse species of the filamentous fungus Fusarium.</title>
        <authorList>
            <person name="Kim H.-S."/>
            <person name="Busman M."/>
            <person name="Brown D.W."/>
            <person name="Divon H."/>
            <person name="Uhlig S."/>
            <person name="Proctor R.H."/>
        </authorList>
    </citation>
    <scope>NUCLEOTIDE SEQUENCE [LARGE SCALE GENOMIC DNA]</scope>
    <source>
        <strain evidence="7 8">NRRL 20693</strain>
    </source>
</reference>
<dbReference type="GO" id="GO:0005737">
    <property type="term" value="C:cytoplasm"/>
    <property type="evidence" value="ECO:0007669"/>
    <property type="project" value="UniProtKB-SubCell"/>
</dbReference>
<dbReference type="InterPro" id="IPR043047">
    <property type="entry name" value="Hri1_N_sf"/>
</dbReference>
<dbReference type="EMBL" id="JAAGWQ010000163">
    <property type="protein sequence ID" value="KAF5662477.1"/>
    <property type="molecule type" value="Genomic_DNA"/>
</dbReference>
<evidence type="ECO:0000313" key="7">
    <source>
        <dbReference type="EMBL" id="KAF5662477.1"/>
    </source>
</evidence>
<protein>
    <recommendedName>
        <fullName evidence="4">Protein HRI1</fullName>
    </recommendedName>
</protein>
<dbReference type="AlphaFoldDB" id="A0A8H5WH50"/>
<comment type="similarity">
    <text evidence="3">Belongs to the HRI1 family.</text>
</comment>
<comment type="caution">
    <text evidence="7">The sequence shown here is derived from an EMBL/GenBank/DDBJ whole genome shotgun (WGS) entry which is preliminary data.</text>
</comment>
<dbReference type="GO" id="GO:0005634">
    <property type="term" value="C:nucleus"/>
    <property type="evidence" value="ECO:0007669"/>
    <property type="project" value="UniProtKB-SubCell"/>
</dbReference>
<evidence type="ECO:0000256" key="1">
    <source>
        <dbReference type="ARBA" id="ARBA00004123"/>
    </source>
</evidence>
<dbReference type="InterPro" id="IPR031818">
    <property type="entry name" value="Hri1"/>
</dbReference>
<comment type="subcellular location">
    <subcellularLocation>
        <location evidence="2">Cytoplasm</location>
    </subcellularLocation>
    <subcellularLocation>
        <location evidence="1">Nucleus</location>
    </subcellularLocation>
</comment>
<keyword evidence="6" id="KW-0539">Nucleus</keyword>
<evidence type="ECO:0000256" key="3">
    <source>
        <dbReference type="ARBA" id="ARBA00005229"/>
    </source>
</evidence>